<dbReference type="Proteomes" id="UP001583172">
    <property type="component" value="Unassembled WGS sequence"/>
</dbReference>
<sequence length="159" mass="16907">MAGSALQPDTHNALDPAINTAYHGVQAEAQAASSSTHGNEVAPQRSAACQRALNVIYPFVGKSNATRPLQTGASNGNCGVRCRPSHFRPSRSATLLRSCTSTTRLGRMKCCEVLGRDSQLCVSPSAMHVHARGRVMAWRCPVCPLLTFTSLTVSSGRVQ</sequence>
<dbReference type="EMBL" id="JAZGSY010000170">
    <property type="protein sequence ID" value="KAL1839191.1"/>
    <property type="molecule type" value="Genomic_DNA"/>
</dbReference>
<gene>
    <name evidence="1" type="ORF">VTJ49DRAFT_1780</name>
</gene>
<evidence type="ECO:0000313" key="1">
    <source>
        <dbReference type="EMBL" id="KAL1839191.1"/>
    </source>
</evidence>
<reference evidence="1 2" key="1">
    <citation type="journal article" date="2024" name="Commun. Biol.">
        <title>Comparative genomic analysis of thermophilic fungi reveals convergent evolutionary adaptations and gene losses.</title>
        <authorList>
            <person name="Steindorff A.S."/>
            <person name="Aguilar-Pontes M.V."/>
            <person name="Robinson A.J."/>
            <person name="Andreopoulos B."/>
            <person name="LaButti K."/>
            <person name="Kuo A."/>
            <person name="Mondo S."/>
            <person name="Riley R."/>
            <person name="Otillar R."/>
            <person name="Haridas S."/>
            <person name="Lipzen A."/>
            <person name="Grimwood J."/>
            <person name="Schmutz J."/>
            <person name="Clum A."/>
            <person name="Reid I.D."/>
            <person name="Moisan M.C."/>
            <person name="Butler G."/>
            <person name="Nguyen T.T.M."/>
            <person name="Dewar K."/>
            <person name="Conant G."/>
            <person name="Drula E."/>
            <person name="Henrissat B."/>
            <person name="Hansel C."/>
            <person name="Singer S."/>
            <person name="Hutchinson M.I."/>
            <person name="de Vries R.P."/>
            <person name="Natvig D.O."/>
            <person name="Powell A.J."/>
            <person name="Tsang A."/>
            <person name="Grigoriev I.V."/>
        </authorList>
    </citation>
    <scope>NUCLEOTIDE SEQUENCE [LARGE SCALE GENOMIC DNA]</scope>
    <source>
        <strain evidence="1 2">CBS 620.91</strain>
    </source>
</reference>
<protein>
    <submittedName>
        <fullName evidence="1">Uncharacterized protein</fullName>
    </submittedName>
</protein>
<name>A0ABR3VDI4_HUMIN</name>
<comment type="caution">
    <text evidence="1">The sequence shown here is derived from an EMBL/GenBank/DDBJ whole genome shotgun (WGS) entry which is preliminary data.</text>
</comment>
<proteinExistence type="predicted"/>
<accession>A0ABR3VDI4</accession>
<evidence type="ECO:0000313" key="2">
    <source>
        <dbReference type="Proteomes" id="UP001583172"/>
    </source>
</evidence>
<organism evidence="1 2">
    <name type="scientific">Humicola insolens</name>
    <name type="common">Soft-rot fungus</name>
    <dbReference type="NCBI Taxonomy" id="85995"/>
    <lineage>
        <taxon>Eukaryota</taxon>
        <taxon>Fungi</taxon>
        <taxon>Dikarya</taxon>
        <taxon>Ascomycota</taxon>
        <taxon>Pezizomycotina</taxon>
        <taxon>Sordariomycetes</taxon>
        <taxon>Sordariomycetidae</taxon>
        <taxon>Sordariales</taxon>
        <taxon>Chaetomiaceae</taxon>
        <taxon>Mycothermus</taxon>
    </lineage>
</organism>
<keyword evidence="2" id="KW-1185">Reference proteome</keyword>